<sequence length="186" mass="21207">MGIVLSQRKYSYSSKLKFGDHKEGTPVGTSHYQMLVGKLIYLSHTPPDIAFAVSLVSQFMHSPYEEHLEAVHIILRYLKSVPGKGLFFKKTTQQTIEAYTDDDWVGSVTDRGSTSGYCIFVWGNLVTWHSKNHNVVARSSVEAKYRAMAQRVYEILWLKRILEELGTPIRLPLKLYYSNKTKSSTA</sequence>
<protein>
    <submittedName>
        <fullName evidence="1">Mitochondrial protein</fullName>
    </submittedName>
</protein>
<name>A0A371EP06_MUCPR</name>
<reference evidence="1" key="1">
    <citation type="submission" date="2018-05" db="EMBL/GenBank/DDBJ databases">
        <title>Draft genome of Mucuna pruriens seed.</title>
        <authorList>
            <person name="Nnadi N.E."/>
            <person name="Vos R."/>
            <person name="Hasami M.H."/>
            <person name="Devisetty U.K."/>
            <person name="Aguiy J.C."/>
        </authorList>
    </citation>
    <scope>NUCLEOTIDE SEQUENCE [LARGE SCALE GENOMIC DNA]</scope>
    <source>
        <strain evidence="1">JCA_2017</strain>
    </source>
</reference>
<comment type="caution">
    <text evidence="1">The sequence shown here is derived from an EMBL/GenBank/DDBJ whole genome shotgun (WGS) entry which is preliminary data.</text>
</comment>
<gene>
    <name evidence="1" type="ORF">CR513_53389</name>
</gene>
<keyword evidence="2" id="KW-1185">Reference proteome</keyword>
<dbReference type="OrthoDB" id="128382at2759"/>
<dbReference type="PANTHER" id="PTHR11439">
    <property type="entry name" value="GAG-POL-RELATED RETROTRANSPOSON"/>
    <property type="match status" value="1"/>
</dbReference>
<feature type="non-terminal residue" evidence="1">
    <location>
        <position position="1"/>
    </location>
</feature>
<proteinExistence type="predicted"/>
<dbReference type="InterPro" id="IPR043502">
    <property type="entry name" value="DNA/RNA_pol_sf"/>
</dbReference>
<organism evidence="1 2">
    <name type="scientific">Mucuna pruriens</name>
    <name type="common">Velvet bean</name>
    <name type="synonym">Dolichos pruriens</name>
    <dbReference type="NCBI Taxonomy" id="157652"/>
    <lineage>
        <taxon>Eukaryota</taxon>
        <taxon>Viridiplantae</taxon>
        <taxon>Streptophyta</taxon>
        <taxon>Embryophyta</taxon>
        <taxon>Tracheophyta</taxon>
        <taxon>Spermatophyta</taxon>
        <taxon>Magnoliopsida</taxon>
        <taxon>eudicotyledons</taxon>
        <taxon>Gunneridae</taxon>
        <taxon>Pentapetalae</taxon>
        <taxon>rosids</taxon>
        <taxon>fabids</taxon>
        <taxon>Fabales</taxon>
        <taxon>Fabaceae</taxon>
        <taxon>Papilionoideae</taxon>
        <taxon>50 kb inversion clade</taxon>
        <taxon>NPAAA clade</taxon>
        <taxon>indigoferoid/millettioid clade</taxon>
        <taxon>Phaseoleae</taxon>
        <taxon>Mucuna</taxon>
    </lineage>
</organism>
<evidence type="ECO:0000313" key="1">
    <source>
        <dbReference type="EMBL" id="RDX67696.1"/>
    </source>
</evidence>
<dbReference type="PANTHER" id="PTHR11439:SF440">
    <property type="entry name" value="INTEGRASE CATALYTIC DOMAIN-CONTAINING PROTEIN"/>
    <property type="match status" value="1"/>
</dbReference>
<dbReference type="STRING" id="157652.A0A371EP06"/>
<dbReference type="EMBL" id="QJKJ01012881">
    <property type="protein sequence ID" value="RDX67696.1"/>
    <property type="molecule type" value="Genomic_DNA"/>
</dbReference>
<dbReference type="Proteomes" id="UP000257109">
    <property type="component" value="Unassembled WGS sequence"/>
</dbReference>
<dbReference type="SUPFAM" id="SSF56672">
    <property type="entry name" value="DNA/RNA polymerases"/>
    <property type="match status" value="1"/>
</dbReference>
<dbReference type="CDD" id="cd09272">
    <property type="entry name" value="RNase_HI_RT_Ty1"/>
    <property type="match status" value="1"/>
</dbReference>
<evidence type="ECO:0000313" key="2">
    <source>
        <dbReference type="Proteomes" id="UP000257109"/>
    </source>
</evidence>
<accession>A0A371EP06</accession>
<dbReference type="AlphaFoldDB" id="A0A371EP06"/>